<gene>
    <name evidence="13" type="ORF">PhaeoP88_04076</name>
</gene>
<dbReference type="GO" id="GO:0098797">
    <property type="term" value="C:plasma membrane protein complex"/>
    <property type="evidence" value="ECO:0007669"/>
    <property type="project" value="TreeGrafter"/>
</dbReference>
<keyword evidence="7" id="KW-0653">Protein transport</keyword>
<dbReference type="GO" id="GO:0055085">
    <property type="term" value="P:transmembrane transport"/>
    <property type="evidence" value="ECO:0007669"/>
    <property type="project" value="InterPro"/>
</dbReference>
<reference evidence="13 14" key="2">
    <citation type="journal article" date="2017" name="Genome Biol. Evol.">
        <title>Trajectories and Drivers of Genome Evolution in Surface-Associated Marine Phaeobacter.</title>
        <authorList>
            <person name="Freese H.M."/>
            <person name="Sikorski J."/>
            <person name="Bunk B."/>
            <person name="Scheuner C."/>
            <person name="Meier-Kolthoff J.P."/>
            <person name="Sproer C."/>
            <person name="Gram L."/>
            <person name="Overmann J."/>
        </authorList>
    </citation>
    <scope>NUCLEOTIDE SEQUENCE [LARGE SCALE GENOMIC DNA]</scope>
    <source>
        <strain evidence="13 14">P88</strain>
        <plasmid evidence="14">pp88_b</plasmid>
    </source>
</reference>
<organism evidence="13 14">
    <name type="scientific">Phaeobacter inhibens</name>
    <dbReference type="NCBI Taxonomy" id="221822"/>
    <lineage>
        <taxon>Bacteria</taxon>
        <taxon>Pseudomonadati</taxon>
        <taxon>Pseudomonadota</taxon>
        <taxon>Alphaproteobacteria</taxon>
        <taxon>Rhodobacterales</taxon>
        <taxon>Roseobacteraceae</taxon>
        <taxon>Phaeobacter</taxon>
    </lineage>
</organism>
<keyword evidence="13" id="KW-0614">Plasmid</keyword>
<proteinExistence type="inferred from homology"/>
<dbReference type="EMBL" id="CP010727">
    <property type="protein sequence ID" value="AUR01388.1"/>
    <property type="molecule type" value="Genomic_DNA"/>
</dbReference>
<dbReference type="PANTHER" id="PTHR33446">
    <property type="entry name" value="PROTEIN TONB-RELATED"/>
    <property type="match status" value="1"/>
</dbReference>
<evidence type="ECO:0000256" key="8">
    <source>
        <dbReference type="ARBA" id="ARBA00022989"/>
    </source>
</evidence>
<feature type="chain" id="PRO_5014435223" evidence="11">
    <location>
        <begin position="23"/>
        <end position="281"/>
    </location>
</feature>
<dbReference type="AlphaFoldDB" id="A0A2I7KFM1"/>
<feature type="region of interest" description="Disordered" evidence="10">
    <location>
        <begin position="111"/>
        <end position="203"/>
    </location>
</feature>
<evidence type="ECO:0000256" key="11">
    <source>
        <dbReference type="SAM" id="SignalP"/>
    </source>
</evidence>
<comment type="subcellular location">
    <subcellularLocation>
        <location evidence="1">Cell inner membrane</location>
        <topology evidence="1">Single-pass membrane protein</topology>
        <orientation evidence="1">Periplasmic side</orientation>
    </subcellularLocation>
</comment>
<dbReference type="Proteomes" id="UP000236447">
    <property type="component" value="Plasmid pP88_b"/>
</dbReference>
<evidence type="ECO:0000256" key="3">
    <source>
        <dbReference type="ARBA" id="ARBA00022448"/>
    </source>
</evidence>
<feature type="compositionally biased region" description="Polar residues" evidence="10">
    <location>
        <begin position="182"/>
        <end position="195"/>
    </location>
</feature>
<evidence type="ECO:0000256" key="7">
    <source>
        <dbReference type="ARBA" id="ARBA00022927"/>
    </source>
</evidence>
<reference evidence="13 14" key="1">
    <citation type="journal article" date="2017" name="Front. Microbiol.">
        <title>Phaeobacter piscinae sp. nov., a species of the Roseobacter group and potential aquaculture probiont.</title>
        <authorList>
            <person name="Sonnenschein E.C."/>
            <person name="Phippen C.B.W."/>
            <person name="Nielsen K.F."/>
            <person name="Mateiu R.V."/>
            <person name="Melchiorsen J."/>
            <person name="Gram L."/>
            <person name="Overmann J."/>
            <person name="Freese H.M."/>
        </authorList>
    </citation>
    <scope>NUCLEOTIDE SEQUENCE [LARGE SCALE GENOMIC DNA]</scope>
    <source>
        <strain evidence="13 14">P88</strain>
        <plasmid evidence="14">pp88_b</plasmid>
    </source>
</reference>
<geneLocation type="plasmid" evidence="14">
    <name>pp88_b</name>
</geneLocation>
<sequence length="281" mass="29292" precursor="true">MTVPHSRIIGVFALFLAAAGHAGMAQFSVPEKAELDGGNTGLAAKGFAFSDLVQGVDTPVVTKELPDADMATAAPVTKLLPQAEKVVVEAVQSAVQTAPTGAVPILSALEVEPSQSQKPAEPRPPETATAELKPEVLEPLPDAKPEPKPRANPTRVQRYGNNAEQNTLAGTASGTAPKHSGQAKTSPGTAKQQGNAAADNYRGKVLRRVKRAKRQRVNIRGTALVRFTITGSGALASARIAKSSGSSKLDNIALAQVRRAAPFPPPPKGIRPSYTVKIKGK</sequence>
<evidence type="ECO:0000256" key="9">
    <source>
        <dbReference type="ARBA" id="ARBA00023136"/>
    </source>
</evidence>
<evidence type="ECO:0000256" key="5">
    <source>
        <dbReference type="ARBA" id="ARBA00022519"/>
    </source>
</evidence>
<keyword evidence="8" id="KW-1133">Transmembrane helix</keyword>
<evidence type="ECO:0000256" key="6">
    <source>
        <dbReference type="ARBA" id="ARBA00022692"/>
    </source>
</evidence>
<accession>A0A2I7KFM1</accession>
<dbReference type="PROSITE" id="PS52015">
    <property type="entry name" value="TONB_CTD"/>
    <property type="match status" value="1"/>
</dbReference>
<dbReference type="PANTHER" id="PTHR33446:SF2">
    <property type="entry name" value="PROTEIN TONB"/>
    <property type="match status" value="1"/>
</dbReference>
<dbReference type="InterPro" id="IPR037682">
    <property type="entry name" value="TonB_C"/>
</dbReference>
<evidence type="ECO:0000256" key="2">
    <source>
        <dbReference type="ARBA" id="ARBA00006555"/>
    </source>
</evidence>
<dbReference type="GO" id="GO:0031992">
    <property type="term" value="F:energy transducer activity"/>
    <property type="evidence" value="ECO:0007669"/>
    <property type="project" value="TreeGrafter"/>
</dbReference>
<keyword evidence="11" id="KW-0732">Signal</keyword>
<dbReference type="Pfam" id="PF13103">
    <property type="entry name" value="TonB_2"/>
    <property type="match status" value="1"/>
</dbReference>
<feature type="compositionally biased region" description="Basic and acidic residues" evidence="10">
    <location>
        <begin position="132"/>
        <end position="149"/>
    </location>
</feature>
<feature type="region of interest" description="Disordered" evidence="10">
    <location>
        <begin position="260"/>
        <end position="281"/>
    </location>
</feature>
<evidence type="ECO:0000259" key="12">
    <source>
        <dbReference type="PROSITE" id="PS52015"/>
    </source>
</evidence>
<dbReference type="InterPro" id="IPR051045">
    <property type="entry name" value="TonB-dependent_transducer"/>
</dbReference>
<keyword evidence="4" id="KW-1003">Cell membrane</keyword>
<dbReference type="RefSeq" id="WP_102884544.1">
    <property type="nucleotide sequence ID" value="NZ_CP010727.1"/>
</dbReference>
<evidence type="ECO:0000256" key="4">
    <source>
        <dbReference type="ARBA" id="ARBA00022475"/>
    </source>
</evidence>
<keyword evidence="6" id="KW-0812">Transmembrane</keyword>
<name>A0A2I7KFM1_9RHOB</name>
<protein>
    <submittedName>
        <fullName evidence="13">Outer membrane transport energization protein TonB</fullName>
    </submittedName>
</protein>
<keyword evidence="5" id="KW-0997">Cell inner membrane</keyword>
<evidence type="ECO:0000256" key="1">
    <source>
        <dbReference type="ARBA" id="ARBA00004383"/>
    </source>
</evidence>
<dbReference type="Gene3D" id="3.30.1150.10">
    <property type="match status" value="1"/>
</dbReference>
<feature type="compositionally biased region" description="Polar residues" evidence="10">
    <location>
        <begin position="159"/>
        <end position="174"/>
    </location>
</feature>
<evidence type="ECO:0000256" key="10">
    <source>
        <dbReference type="SAM" id="MobiDB-lite"/>
    </source>
</evidence>
<keyword evidence="3" id="KW-0813">Transport</keyword>
<feature type="signal peptide" evidence="11">
    <location>
        <begin position="1"/>
        <end position="22"/>
    </location>
</feature>
<dbReference type="GO" id="GO:0015031">
    <property type="term" value="P:protein transport"/>
    <property type="evidence" value="ECO:0007669"/>
    <property type="project" value="UniProtKB-KW"/>
</dbReference>
<evidence type="ECO:0000313" key="14">
    <source>
        <dbReference type="Proteomes" id="UP000236447"/>
    </source>
</evidence>
<evidence type="ECO:0000313" key="13">
    <source>
        <dbReference type="EMBL" id="AUR01388.1"/>
    </source>
</evidence>
<comment type="similarity">
    <text evidence="2">Belongs to the TonB family.</text>
</comment>
<keyword evidence="9" id="KW-0472">Membrane</keyword>
<dbReference type="NCBIfam" id="TIGR01352">
    <property type="entry name" value="tonB_Cterm"/>
    <property type="match status" value="1"/>
</dbReference>
<dbReference type="SUPFAM" id="SSF74653">
    <property type="entry name" value="TolA/TonB C-terminal domain"/>
    <property type="match status" value="1"/>
</dbReference>
<feature type="domain" description="TonB C-terminal" evidence="12">
    <location>
        <begin position="195"/>
        <end position="281"/>
    </location>
</feature>
<dbReference type="InterPro" id="IPR006260">
    <property type="entry name" value="TonB/TolA_C"/>
</dbReference>